<evidence type="ECO:0000313" key="9">
    <source>
        <dbReference type="Proteomes" id="UP001589828"/>
    </source>
</evidence>
<keyword evidence="9" id="KW-1185">Reference proteome</keyword>
<reference evidence="8 9" key="1">
    <citation type="submission" date="2024-09" db="EMBL/GenBank/DDBJ databases">
        <authorList>
            <person name="Sun Q."/>
            <person name="Mori K."/>
        </authorList>
    </citation>
    <scope>NUCLEOTIDE SEQUENCE [LARGE SCALE GENOMIC DNA]</scope>
    <source>
        <strain evidence="8 9">NCAIM B.02415</strain>
    </source>
</reference>
<comment type="caution">
    <text evidence="8">The sequence shown here is derived from an EMBL/GenBank/DDBJ whole genome shotgun (WGS) entry which is preliminary data.</text>
</comment>
<dbReference type="PANTHER" id="PTHR43141:SF4">
    <property type="entry name" value="CYTOCHROME BD2 SUBUNIT II"/>
    <property type="match status" value="1"/>
</dbReference>
<feature type="transmembrane region" description="Helical" evidence="7">
    <location>
        <begin position="152"/>
        <end position="173"/>
    </location>
</feature>
<comment type="similarity">
    <text evidence="2">Belongs to the cytochrome ubiquinol oxidase subunit 2 family.</text>
</comment>
<keyword evidence="4 7" id="KW-0812">Transmembrane</keyword>
<evidence type="ECO:0000256" key="4">
    <source>
        <dbReference type="ARBA" id="ARBA00022692"/>
    </source>
</evidence>
<name>A0ABV6L143_9SPHI</name>
<dbReference type="NCBIfam" id="TIGR00203">
    <property type="entry name" value="cydB"/>
    <property type="match status" value="1"/>
</dbReference>
<sequence length="420" mass="47295">MDIHIVWALIIVFAVLMYTIFDGFDLGAGSLLLFFKNEKERDTIVDTITPVWDGNESWIVLAGVGLFGGFPNAYATLLPALYIPVIVMIISLALRGVSMEFRFLASSRRRSWDMVFSVASVLASLCQGIILGNLLEGIRPRSGADLNTTDPFYFLTPFTLCTGIIVLLLYMVIGANWLNFKTDRLLQHRVRRVARVVLVLTVFLAGLVLAARKYLYAFQPRFQFHGDYDGLSVPFPVWISGAALMMLGIYYCLKLKNDKIPFLLNIFLFVYLGVFVISHLWPFIVAPVIRIHDAGAPLYGNTVLLYGALIVIPVILSYLLYSYYVFKGKTGVSPDYDPKLTDEQEDLKQDSGLNPENRVPVKLNLAIKIFLKLFWLALFFIILGFLGDFTALGTAVLFIILFCAGWYRTSRNENTNAKEL</sequence>
<feature type="transmembrane region" description="Helical" evidence="7">
    <location>
        <begin position="365"/>
        <end position="383"/>
    </location>
</feature>
<evidence type="ECO:0000313" key="8">
    <source>
        <dbReference type="EMBL" id="MFC0513084.1"/>
    </source>
</evidence>
<feature type="transmembrane region" description="Helical" evidence="7">
    <location>
        <begin position="389"/>
        <end position="407"/>
    </location>
</feature>
<evidence type="ECO:0000256" key="5">
    <source>
        <dbReference type="ARBA" id="ARBA00022989"/>
    </source>
</evidence>
<feature type="transmembrane region" description="Helical" evidence="7">
    <location>
        <begin position="81"/>
        <end position="99"/>
    </location>
</feature>
<protein>
    <submittedName>
        <fullName evidence="8">Cytochrome d ubiquinol oxidase subunit II</fullName>
    </submittedName>
</protein>
<feature type="transmembrane region" description="Helical" evidence="7">
    <location>
        <begin position="111"/>
        <end position="132"/>
    </location>
</feature>
<accession>A0ABV6L143</accession>
<dbReference type="PANTHER" id="PTHR43141">
    <property type="entry name" value="CYTOCHROME BD2 SUBUNIT II"/>
    <property type="match status" value="1"/>
</dbReference>
<feature type="transmembrane region" description="Helical" evidence="7">
    <location>
        <begin position="235"/>
        <end position="253"/>
    </location>
</feature>
<organism evidence="8 9">
    <name type="scientific">Mucilaginibacter angelicae</name>
    <dbReference type="NCBI Taxonomy" id="869718"/>
    <lineage>
        <taxon>Bacteria</taxon>
        <taxon>Pseudomonadati</taxon>
        <taxon>Bacteroidota</taxon>
        <taxon>Sphingobacteriia</taxon>
        <taxon>Sphingobacteriales</taxon>
        <taxon>Sphingobacteriaceae</taxon>
        <taxon>Mucilaginibacter</taxon>
    </lineage>
</organism>
<dbReference type="Proteomes" id="UP001589828">
    <property type="component" value="Unassembled WGS sequence"/>
</dbReference>
<evidence type="ECO:0000256" key="3">
    <source>
        <dbReference type="ARBA" id="ARBA00022475"/>
    </source>
</evidence>
<evidence type="ECO:0000256" key="6">
    <source>
        <dbReference type="ARBA" id="ARBA00023136"/>
    </source>
</evidence>
<feature type="transmembrane region" description="Helical" evidence="7">
    <location>
        <begin position="193"/>
        <end position="215"/>
    </location>
</feature>
<evidence type="ECO:0000256" key="7">
    <source>
        <dbReference type="SAM" id="Phobius"/>
    </source>
</evidence>
<keyword evidence="3" id="KW-1003">Cell membrane</keyword>
<dbReference type="EMBL" id="JBHLTS010000004">
    <property type="protein sequence ID" value="MFC0513084.1"/>
    <property type="molecule type" value="Genomic_DNA"/>
</dbReference>
<keyword evidence="5 7" id="KW-1133">Transmembrane helix</keyword>
<keyword evidence="6 7" id="KW-0472">Membrane</keyword>
<dbReference type="RefSeq" id="WP_377020957.1">
    <property type="nucleotide sequence ID" value="NZ_JBHLTS010000004.1"/>
</dbReference>
<dbReference type="Pfam" id="PF02322">
    <property type="entry name" value="Cyt_bd_oxida_II"/>
    <property type="match status" value="1"/>
</dbReference>
<gene>
    <name evidence="8" type="primary">cydB</name>
    <name evidence="8" type="ORF">ACFFGT_02695</name>
</gene>
<feature type="transmembrane region" description="Helical" evidence="7">
    <location>
        <begin position="304"/>
        <end position="326"/>
    </location>
</feature>
<feature type="transmembrane region" description="Helical" evidence="7">
    <location>
        <begin position="262"/>
        <end position="284"/>
    </location>
</feature>
<feature type="transmembrane region" description="Helical" evidence="7">
    <location>
        <begin position="6"/>
        <end position="35"/>
    </location>
</feature>
<dbReference type="InterPro" id="IPR003317">
    <property type="entry name" value="Cyt-d_oxidase_su2"/>
</dbReference>
<comment type="subcellular location">
    <subcellularLocation>
        <location evidence="1">Cell membrane</location>
        <topology evidence="1">Multi-pass membrane protein</topology>
    </subcellularLocation>
</comment>
<evidence type="ECO:0000256" key="2">
    <source>
        <dbReference type="ARBA" id="ARBA00007543"/>
    </source>
</evidence>
<proteinExistence type="inferred from homology"/>
<evidence type="ECO:0000256" key="1">
    <source>
        <dbReference type="ARBA" id="ARBA00004651"/>
    </source>
</evidence>